<evidence type="ECO:0000256" key="1">
    <source>
        <dbReference type="ARBA" id="ARBA00022729"/>
    </source>
</evidence>
<reference evidence="3 4" key="1">
    <citation type="submission" date="2022-10" db="EMBL/GenBank/DDBJ databases">
        <title>The complete genomes of actinobacterial strains from the NBC collection.</title>
        <authorList>
            <person name="Joergensen T.S."/>
            <person name="Alvarez Arevalo M."/>
            <person name="Sterndorff E.B."/>
            <person name="Faurdal D."/>
            <person name="Vuksanovic O."/>
            <person name="Mourched A.-S."/>
            <person name="Charusanti P."/>
            <person name="Shaw S."/>
            <person name="Blin K."/>
            <person name="Weber T."/>
        </authorList>
    </citation>
    <scope>NUCLEOTIDE SEQUENCE [LARGE SCALE GENOMIC DNA]</scope>
    <source>
        <strain evidence="3 4">NBC_00123</strain>
    </source>
</reference>
<feature type="signal peptide" evidence="2">
    <location>
        <begin position="1"/>
        <end position="27"/>
    </location>
</feature>
<name>A0ABZ1LAL6_9ACTN</name>
<sequence>MSRVRTPRRRLALAVTAALAVTTGSLAAGPAVATTGTPATGTVTAGATTTGPLAAQDALALLPGSVLVGNGPSGFLSRLTESGTNVYRWTRYADGVTTTLPGTVYGGTHGSDLVVRSEGNVRTILDMSSGAEPVVIDTAYLGTSAQLIRLAGSTLVMRVNRPEGGADVHLVSKPGDTVVDRKVTGLPADAALRRYDMSAPGILALLYTGTVNGVMGSRVALVDVATATIVEDRAASGAGLSGDISVSATHLAWAEKSPSGDSTTLAVARRGQTEVERIPLGRGTLLTELTGDWVTYGVPGGTTGSTPNPLFALTARSLTTGQTVELLDSVTTIRPEADGGLLVQGGTIEHGEGLYRIAPGADGTPAVTLVASTGTPIVLQLTGQTVPDTLDFRTSRGDSYLTWQFAAPTGARADVELTHTATGQRWTSTAPVDPAARGLAYWTGLFDDNTAAANGAYTWKMTATPTNGIGAPVERTGTLTVDNGQSPHGFSDTGSPDLIVREGGALFLYDGRQALYHNAQSTLKETDIGSGWDAYDQIVTPGNVAGARFSDLVARDRTGALWLHTGTGKSAFSARTKIGGGWQIYNKLTGGSDLDGDGLPDLLATDTAGDLWFYKGTGSATAPFAPRVKSGHGWGIYNKIVATGNIGGAAAGDLVARDTAGDLWLYLGKGDGTFAARTKIGSGWDTYDEIVAIGDADRDGRPDLLANGPGGRGDELALYSGTGNWSAPFGPRSMLYAPAPVSSATSTLF</sequence>
<feature type="chain" id="PRO_5046291171" evidence="2">
    <location>
        <begin position="28"/>
        <end position="749"/>
    </location>
</feature>
<dbReference type="InterPro" id="IPR013517">
    <property type="entry name" value="FG-GAP"/>
</dbReference>
<dbReference type="RefSeq" id="WP_371635822.1">
    <property type="nucleotide sequence ID" value="NZ_CP108062.1"/>
</dbReference>
<dbReference type="SUPFAM" id="SSF69318">
    <property type="entry name" value="Integrin alpha N-terminal domain"/>
    <property type="match status" value="1"/>
</dbReference>
<dbReference type="PANTHER" id="PTHR44103:SF1">
    <property type="entry name" value="PROPROTEIN CONVERTASE P"/>
    <property type="match status" value="1"/>
</dbReference>
<proteinExistence type="predicted"/>
<dbReference type="Proteomes" id="UP001622594">
    <property type="component" value="Chromosome"/>
</dbReference>
<keyword evidence="1 2" id="KW-0732">Signal</keyword>
<dbReference type="InterPro" id="IPR028994">
    <property type="entry name" value="Integrin_alpha_N"/>
</dbReference>
<keyword evidence="4" id="KW-1185">Reference proteome</keyword>
<gene>
    <name evidence="3" type="ORF">OG814_17055</name>
</gene>
<dbReference type="EMBL" id="CP108188">
    <property type="protein sequence ID" value="WTR70869.1"/>
    <property type="molecule type" value="Genomic_DNA"/>
</dbReference>
<evidence type="ECO:0000256" key="2">
    <source>
        <dbReference type="SAM" id="SignalP"/>
    </source>
</evidence>
<protein>
    <submittedName>
        <fullName evidence="3">VCBS repeat-containing protein</fullName>
    </submittedName>
</protein>
<evidence type="ECO:0000313" key="4">
    <source>
        <dbReference type="Proteomes" id="UP001622594"/>
    </source>
</evidence>
<dbReference type="Pfam" id="PF13517">
    <property type="entry name" value="FG-GAP_3"/>
    <property type="match status" value="1"/>
</dbReference>
<evidence type="ECO:0000313" key="3">
    <source>
        <dbReference type="EMBL" id="WTR70869.1"/>
    </source>
</evidence>
<dbReference type="PANTHER" id="PTHR44103">
    <property type="entry name" value="PROPROTEIN CONVERTASE P"/>
    <property type="match status" value="1"/>
</dbReference>
<accession>A0ABZ1LAL6</accession>
<organism evidence="3 4">
    <name type="scientific">Streptomyces zaomyceticus</name>
    <dbReference type="NCBI Taxonomy" id="68286"/>
    <lineage>
        <taxon>Bacteria</taxon>
        <taxon>Bacillati</taxon>
        <taxon>Actinomycetota</taxon>
        <taxon>Actinomycetes</taxon>
        <taxon>Kitasatosporales</taxon>
        <taxon>Streptomycetaceae</taxon>
        <taxon>Streptomyces</taxon>
    </lineage>
</organism>